<evidence type="ECO:0000313" key="4">
    <source>
        <dbReference type="EMBL" id="MBB4864173.1"/>
    </source>
</evidence>
<dbReference type="InterPro" id="IPR009061">
    <property type="entry name" value="DNA-bd_dom_put_sf"/>
</dbReference>
<feature type="coiled-coil region" evidence="2">
    <location>
        <begin position="79"/>
        <end position="113"/>
    </location>
</feature>
<evidence type="ECO:0000259" key="3">
    <source>
        <dbReference type="PROSITE" id="PS50937"/>
    </source>
</evidence>
<feature type="domain" description="HTH merR-type" evidence="3">
    <location>
        <begin position="1"/>
        <end position="68"/>
    </location>
</feature>
<name>A0A7W7P0T8_PSENT</name>
<dbReference type="Gene3D" id="1.10.1660.10">
    <property type="match status" value="1"/>
</dbReference>
<dbReference type="Pfam" id="PF13411">
    <property type="entry name" value="MerR_1"/>
    <property type="match status" value="1"/>
</dbReference>
<dbReference type="PROSITE" id="PS00552">
    <property type="entry name" value="HTH_MERR_1"/>
    <property type="match status" value="1"/>
</dbReference>
<sequence>MYIGKVAELSGVTVKGIRHYEAIGLLPPPRREGKYRVYGRETVELLVVIKCAQQLGFKLREMQELLQRDDGLAPWDRVRQAIAAKKRELRSSIRELQRNYRELEAFESSLQDAHGSCELGRLPTAG</sequence>
<proteinExistence type="predicted"/>
<protein>
    <submittedName>
        <fullName evidence="4">DNA-binding transcriptional MerR regulator</fullName>
    </submittedName>
</protein>
<dbReference type="PANTHER" id="PTHR30204:SF93">
    <property type="entry name" value="HTH MERR-TYPE DOMAIN-CONTAINING PROTEIN"/>
    <property type="match status" value="1"/>
</dbReference>
<dbReference type="GO" id="GO:0003700">
    <property type="term" value="F:DNA-binding transcription factor activity"/>
    <property type="evidence" value="ECO:0007669"/>
    <property type="project" value="InterPro"/>
</dbReference>
<dbReference type="GO" id="GO:0003677">
    <property type="term" value="F:DNA binding"/>
    <property type="evidence" value="ECO:0007669"/>
    <property type="project" value="UniProtKB-KW"/>
</dbReference>
<dbReference type="RefSeq" id="WP_184590223.1">
    <property type="nucleotide sequence ID" value="NZ_JACHLI010000010.1"/>
</dbReference>
<dbReference type="InterPro" id="IPR047057">
    <property type="entry name" value="MerR_fam"/>
</dbReference>
<accession>A0A7W7P0T8</accession>
<dbReference type="PANTHER" id="PTHR30204">
    <property type="entry name" value="REDOX-CYCLING DRUG-SENSING TRANSCRIPTIONAL ACTIVATOR SOXR"/>
    <property type="match status" value="1"/>
</dbReference>
<keyword evidence="2" id="KW-0175">Coiled coil</keyword>
<dbReference type="InterPro" id="IPR000551">
    <property type="entry name" value="MerR-type_HTH_dom"/>
</dbReference>
<comment type="caution">
    <text evidence="4">The sequence shown here is derived from an EMBL/GenBank/DDBJ whole genome shotgun (WGS) entry which is preliminary data.</text>
</comment>
<dbReference type="SUPFAM" id="SSF46955">
    <property type="entry name" value="Putative DNA-binding domain"/>
    <property type="match status" value="1"/>
</dbReference>
<dbReference type="PROSITE" id="PS50937">
    <property type="entry name" value="HTH_MERR_2"/>
    <property type="match status" value="1"/>
</dbReference>
<evidence type="ECO:0000256" key="1">
    <source>
        <dbReference type="ARBA" id="ARBA00023125"/>
    </source>
</evidence>
<gene>
    <name evidence="4" type="ORF">HNP46_003037</name>
</gene>
<evidence type="ECO:0000313" key="5">
    <source>
        <dbReference type="Proteomes" id="UP000566995"/>
    </source>
</evidence>
<dbReference type="SMART" id="SM00422">
    <property type="entry name" value="HTH_MERR"/>
    <property type="match status" value="1"/>
</dbReference>
<dbReference type="PRINTS" id="PR00040">
    <property type="entry name" value="HTHMERR"/>
</dbReference>
<keyword evidence="1 4" id="KW-0238">DNA-binding</keyword>
<dbReference type="EMBL" id="JACHLI010000010">
    <property type="protein sequence ID" value="MBB4864173.1"/>
    <property type="molecule type" value="Genomic_DNA"/>
</dbReference>
<organism evidence="4 5">
    <name type="scientific">Pseudomonas nitroreducens</name>
    <dbReference type="NCBI Taxonomy" id="46680"/>
    <lineage>
        <taxon>Bacteria</taxon>
        <taxon>Pseudomonadati</taxon>
        <taxon>Pseudomonadota</taxon>
        <taxon>Gammaproteobacteria</taxon>
        <taxon>Pseudomonadales</taxon>
        <taxon>Pseudomonadaceae</taxon>
        <taxon>Pseudomonas</taxon>
    </lineage>
</organism>
<dbReference type="AlphaFoldDB" id="A0A7W7P0T8"/>
<reference evidence="4 5" key="1">
    <citation type="submission" date="2020-08" db="EMBL/GenBank/DDBJ databases">
        <title>Functional genomics of gut bacteria from endangered species of beetles.</title>
        <authorList>
            <person name="Carlos-Shanley C."/>
        </authorList>
    </citation>
    <scope>NUCLEOTIDE SEQUENCE [LARGE SCALE GENOMIC DNA]</scope>
    <source>
        <strain evidence="4 5">S00179</strain>
    </source>
</reference>
<evidence type="ECO:0000256" key="2">
    <source>
        <dbReference type="SAM" id="Coils"/>
    </source>
</evidence>
<dbReference type="Proteomes" id="UP000566995">
    <property type="component" value="Unassembled WGS sequence"/>
</dbReference>